<comment type="similarity">
    <text evidence="12">Belongs to the cytochrome b561 family.</text>
</comment>
<keyword evidence="6 13" id="KW-0812">Transmembrane</keyword>
<dbReference type="RefSeq" id="WP_007251286.1">
    <property type="nucleotide sequence ID" value="NZ_CP178532.1"/>
</dbReference>
<feature type="domain" description="Cytochrome b561 bacterial/Ni-hydrogenase" evidence="14">
    <location>
        <begin position="8"/>
        <end position="179"/>
    </location>
</feature>
<dbReference type="PANTHER" id="PTHR30529:SF3">
    <property type="entry name" value="CYTOCHROME B561 HOMOLOG 1"/>
    <property type="match status" value="1"/>
</dbReference>
<feature type="transmembrane region" description="Helical" evidence="13">
    <location>
        <begin position="151"/>
        <end position="169"/>
    </location>
</feature>
<keyword evidence="8" id="KW-0249">Electron transport</keyword>
<dbReference type="InterPro" id="IPR011577">
    <property type="entry name" value="Cyt_b561_bac/Ni-Hgenase"/>
</dbReference>
<evidence type="ECO:0000256" key="5">
    <source>
        <dbReference type="ARBA" id="ARBA00022617"/>
    </source>
</evidence>
<dbReference type="GeneID" id="64465267"/>
<keyword evidence="7" id="KW-0479">Metal-binding</keyword>
<evidence type="ECO:0000259" key="14">
    <source>
        <dbReference type="Pfam" id="PF01292"/>
    </source>
</evidence>
<dbReference type="PANTHER" id="PTHR30529">
    <property type="entry name" value="CYTOCHROME B561"/>
    <property type="match status" value="1"/>
</dbReference>
<dbReference type="InterPro" id="IPR052168">
    <property type="entry name" value="Cytochrome_b561_oxidase"/>
</dbReference>
<dbReference type="GO" id="GO:0020037">
    <property type="term" value="F:heme binding"/>
    <property type="evidence" value="ECO:0007669"/>
    <property type="project" value="TreeGrafter"/>
</dbReference>
<dbReference type="GO" id="GO:0022904">
    <property type="term" value="P:respiratory electron transport chain"/>
    <property type="evidence" value="ECO:0007669"/>
    <property type="project" value="InterPro"/>
</dbReference>
<dbReference type="InterPro" id="IPR016174">
    <property type="entry name" value="Di-haem_cyt_TM"/>
</dbReference>
<dbReference type="GO" id="GO:0009055">
    <property type="term" value="F:electron transfer activity"/>
    <property type="evidence" value="ECO:0007669"/>
    <property type="project" value="InterPro"/>
</dbReference>
<evidence type="ECO:0000256" key="6">
    <source>
        <dbReference type="ARBA" id="ARBA00022692"/>
    </source>
</evidence>
<evidence type="ECO:0000256" key="4">
    <source>
        <dbReference type="ARBA" id="ARBA00022475"/>
    </source>
</evidence>
<comment type="caution">
    <text evidence="15">The sequence shown here is derived from an EMBL/GenBank/DDBJ whole genome shotgun (WGS) entry which is preliminary data.</text>
</comment>
<dbReference type="GO" id="GO:0005886">
    <property type="term" value="C:plasma membrane"/>
    <property type="evidence" value="ECO:0007669"/>
    <property type="project" value="UniProtKB-SubCell"/>
</dbReference>
<feature type="transmembrane region" description="Helical" evidence="13">
    <location>
        <begin position="46"/>
        <end position="64"/>
    </location>
</feature>
<evidence type="ECO:0000256" key="11">
    <source>
        <dbReference type="ARBA" id="ARBA00023136"/>
    </source>
</evidence>
<keyword evidence="5" id="KW-0349">Heme</keyword>
<comment type="subcellular location">
    <subcellularLocation>
        <location evidence="2">Cell membrane</location>
        <topology evidence="2">Multi-pass membrane protein</topology>
    </subcellularLocation>
</comment>
<evidence type="ECO:0000256" key="13">
    <source>
        <dbReference type="SAM" id="Phobius"/>
    </source>
</evidence>
<reference evidence="15 16" key="1">
    <citation type="submission" date="2018-08" db="EMBL/GenBank/DDBJ databases">
        <title>Recombination of ecologically and evolutionarily significant loci maintains genetic cohesion in the Pseudomonas syringae species complex.</title>
        <authorList>
            <person name="Dillon M."/>
            <person name="Thakur S."/>
            <person name="Almeida R.N.D."/>
            <person name="Weir B.S."/>
            <person name="Guttman D.S."/>
        </authorList>
    </citation>
    <scope>NUCLEOTIDE SEQUENCE [LARGE SCALE GENOMIC DNA]</scope>
    <source>
        <strain evidence="15 16">ICMP 15203</strain>
    </source>
</reference>
<evidence type="ECO:0000256" key="10">
    <source>
        <dbReference type="ARBA" id="ARBA00023004"/>
    </source>
</evidence>
<evidence type="ECO:0000256" key="12">
    <source>
        <dbReference type="ARBA" id="ARBA00037975"/>
    </source>
</evidence>
<evidence type="ECO:0000256" key="7">
    <source>
        <dbReference type="ARBA" id="ARBA00022723"/>
    </source>
</evidence>
<keyword evidence="3" id="KW-0813">Transport</keyword>
<dbReference type="AlphaFoldDB" id="A0A3M3QXA6"/>
<name>A0A3M3QXA6_PSECA</name>
<evidence type="ECO:0000256" key="1">
    <source>
        <dbReference type="ARBA" id="ARBA00001970"/>
    </source>
</evidence>
<proteinExistence type="inferred from homology"/>
<dbReference type="Proteomes" id="UP000270524">
    <property type="component" value="Unassembled WGS sequence"/>
</dbReference>
<protein>
    <submittedName>
        <fullName evidence="15">Cytochrome</fullName>
    </submittedName>
</protein>
<organism evidence="15 16">
    <name type="scientific">Pseudomonas cannabina</name>
    <dbReference type="NCBI Taxonomy" id="86840"/>
    <lineage>
        <taxon>Bacteria</taxon>
        <taxon>Pseudomonadati</taxon>
        <taxon>Pseudomonadota</taxon>
        <taxon>Gammaproteobacteria</taxon>
        <taxon>Pseudomonadales</taxon>
        <taxon>Pseudomonadaceae</taxon>
        <taxon>Pseudomonas</taxon>
    </lineage>
</organism>
<evidence type="ECO:0000256" key="2">
    <source>
        <dbReference type="ARBA" id="ARBA00004651"/>
    </source>
</evidence>
<gene>
    <name evidence="15" type="ORF">ALQ51_01220</name>
</gene>
<evidence type="ECO:0000313" key="15">
    <source>
        <dbReference type="EMBL" id="RMN88730.1"/>
    </source>
</evidence>
<dbReference type="GO" id="GO:0046872">
    <property type="term" value="F:metal ion binding"/>
    <property type="evidence" value="ECO:0007669"/>
    <property type="project" value="UniProtKB-KW"/>
</dbReference>
<keyword evidence="9 13" id="KW-1133">Transmembrane helix</keyword>
<keyword evidence="11 13" id="KW-0472">Membrane</keyword>
<evidence type="ECO:0000256" key="9">
    <source>
        <dbReference type="ARBA" id="ARBA00022989"/>
    </source>
</evidence>
<keyword evidence="4" id="KW-1003">Cell membrane</keyword>
<dbReference type="Pfam" id="PF01292">
    <property type="entry name" value="Ni_hydr_CYTB"/>
    <property type="match status" value="1"/>
</dbReference>
<sequence>MDTLTSQRYSQRARWLHWIMAILIVLAYTLILSRTQFSKGSDYRTLVVQSHFWVGIVVLVMAFFRVAERRRHRPPGITPPLEGVLHVAATLSHYALYAFLFAQPLLGLLTVMVEKGALPIPFTSLQIPWPLPTSDRTAEYFEDLHKLLGSIFYYVIGLHVVAAIWHHLVRKDNTLKRML</sequence>
<evidence type="ECO:0000313" key="16">
    <source>
        <dbReference type="Proteomes" id="UP000270524"/>
    </source>
</evidence>
<comment type="cofactor">
    <cofactor evidence="1">
        <name>heme b</name>
        <dbReference type="ChEBI" id="CHEBI:60344"/>
    </cofactor>
</comment>
<feature type="transmembrane region" description="Helical" evidence="13">
    <location>
        <begin position="15"/>
        <end position="34"/>
    </location>
</feature>
<evidence type="ECO:0000256" key="8">
    <source>
        <dbReference type="ARBA" id="ARBA00022982"/>
    </source>
</evidence>
<keyword evidence="10" id="KW-0408">Iron</keyword>
<evidence type="ECO:0000256" key="3">
    <source>
        <dbReference type="ARBA" id="ARBA00022448"/>
    </source>
</evidence>
<dbReference type="EMBL" id="RBPJ01000293">
    <property type="protein sequence ID" value="RMN88730.1"/>
    <property type="molecule type" value="Genomic_DNA"/>
</dbReference>
<accession>A0A3M3QXA6</accession>
<feature type="transmembrane region" description="Helical" evidence="13">
    <location>
        <begin position="94"/>
        <end position="113"/>
    </location>
</feature>
<dbReference type="SUPFAM" id="SSF81342">
    <property type="entry name" value="Transmembrane di-heme cytochromes"/>
    <property type="match status" value="1"/>
</dbReference>